<proteinExistence type="predicted"/>
<organism evidence="1 2">
    <name type="scientific">Microbotryum saponariae</name>
    <dbReference type="NCBI Taxonomy" id="289078"/>
    <lineage>
        <taxon>Eukaryota</taxon>
        <taxon>Fungi</taxon>
        <taxon>Dikarya</taxon>
        <taxon>Basidiomycota</taxon>
        <taxon>Pucciniomycotina</taxon>
        <taxon>Microbotryomycetes</taxon>
        <taxon>Microbotryales</taxon>
        <taxon>Microbotryaceae</taxon>
        <taxon>Microbotryum</taxon>
    </lineage>
</organism>
<gene>
    <name evidence="1" type="ORF">BZ3500_MVSOF-1268-A1-R1_CHR2-3G05378</name>
</gene>
<name>A0A2X0M1B9_9BASI</name>
<protein>
    <submittedName>
        <fullName evidence="1">BZ3500_MvSof-1268-A1-R1_Chr2-3g05378 protein</fullName>
    </submittedName>
</protein>
<accession>A0A2X0M1B9</accession>
<keyword evidence="2" id="KW-1185">Reference proteome</keyword>
<dbReference type="EMBL" id="FMWP01000011">
    <property type="protein sequence ID" value="SCZ87910.1"/>
    <property type="molecule type" value="Genomic_DNA"/>
</dbReference>
<evidence type="ECO:0000313" key="2">
    <source>
        <dbReference type="Proteomes" id="UP000249723"/>
    </source>
</evidence>
<dbReference type="AlphaFoldDB" id="A0A2X0M1B9"/>
<reference evidence="2" key="1">
    <citation type="submission" date="2016-10" db="EMBL/GenBank/DDBJ databases">
        <authorList>
            <person name="Jeantristanb JTB J.-T."/>
            <person name="Ricardo R."/>
        </authorList>
    </citation>
    <scope>NUCLEOTIDE SEQUENCE [LARGE SCALE GENOMIC DNA]</scope>
</reference>
<sequence length="179" mass="19924">MALALVQHDCSGPCTPGEGVRPIFAEGQYTGRIARGVVHDDDRNFLLGAINHRSYDIVDLAKGPQGTRRSLVVGLARSPGESDFPLIKRVGNRLYLKDTQGYKSWSQRAFINLRADKLWDVVNQSLDSLIADYRSTLVNMYAPASLPVGINTSSIRPLRNRCREVGSAWAARFFMIIFI</sequence>
<dbReference type="Proteomes" id="UP000249723">
    <property type="component" value="Unassembled WGS sequence"/>
</dbReference>
<evidence type="ECO:0000313" key="1">
    <source>
        <dbReference type="EMBL" id="SCZ87910.1"/>
    </source>
</evidence>